<feature type="chain" id="PRO_5031662979" description="Envelope glycoprotein gp160" evidence="32">
    <location>
        <begin position="33"/>
        <end position="854"/>
    </location>
</feature>
<dbReference type="GO" id="GO:0019062">
    <property type="term" value="P:virion attachment to host cell"/>
    <property type="evidence" value="ECO:0007669"/>
    <property type="project" value="UniProtKB-UniRule"/>
</dbReference>
<dbReference type="EMBL" id="MW063046">
    <property type="protein sequence ID" value="QPZ54540.1"/>
    <property type="molecule type" value="Genomic_DNA"/>
</dbReference>
<dbReference type="GO" id="GO:0019064">
    <property type="term" value="P:fusion of virus membrane with host plasma membrane"/>
    <property type="evidence" value="ECO:0007669"/>
    <property type="project" value="UniProtKB-UniRule"/>
</dbReference>
<keyword evidence="29 32" id="KW-0899">Viral immunoevasion</keyword>
<comment type="domain">
    <text evidence="32">The YXXL motif is involved in determining the exact site of viral release at the surface of infected mononuclear cells and promotes endocytosis. YXXL and di-leucine endocytosis motifs interact directly or indirectly with the clathrin adapter complexes, opperate independently, and their activities are not additive.</text>
</comment>
<organism evidence="37">
    <name type="scientific">Human immunodeficiency virus type 1</name>
    <name type="common">HIV-1</name>
    <dbReference type="NCBI Taxonomy" id="11676"/>
    <lineage>
        <taxon>Viruses</taxon>
        <taxon>Riboviria</taxon>
        <taxon>Pararnavirae</taxon>
        <taxon>Artverviricota</taxon>
        <taxon>Revtraviricetes</taxon>
        <taxon>Ortervirales</taxon>
        <taxon>Retroviridae</taxon>
        <taxon>Orthoretrovirinae</taxon>
        <taxon>Lentivirus</taxon>
        <taxon>Lentivirus humimdef1</taxon>
    </lineage>
</organism>
<comment type="miscellaneous">
    <text evidence="32">Inhibitors targeting HIV-1 viral envelope proteins are used as antiretroviral drugs. Attachment of virions to the cell surface via non-specific interactions and CD4 binding can be blocked by inhibitors that include cyanovirin-N, cyclotriazadisulfonamide analogs, PRO 2000, TNX 355 and PRO 542. In addition, BMS 806 can block CD4-induced conformational changes. Env interactions with the coreceptor molecules can be targeted by CCR5 antagonists including SCH-D, maraviroc (UK 427857) and aplaviroc (GW 873140), and the CXCR4 antagonist AMD 070. Fusion of viral and cellular membranes can be inhibited by peptides such as enfuvirtide and tifuvirtide (T 1249). Resistance to inhibitors associated with mutations in Env are observed. Most of the time, single mutations confer only a modest reduction in drug susceptibility. Combination of several mutations is usually required to develop a high-level drug resistance.</text>
</comment>
<feature type="coiled-coil region" evidence="32">
    <location>
        <begin position="631"/>
        <end position="665"/>
    </location>
</feature>
<evidence type="ECO:0000256" key="5">
    <source>
        <dbReference type="ARBA" id="ARBA00004578"/>
    </source>
</evidence>
<comment type="PTM">
    <text evidence="32">Specific enzymatic cleavages in vivo yield mature proteins. Envelope glycoproteins are synthesized as a inactive precursor that is heavily N-glycosylated and processed likely by host cell furin in the Golgi to yield the mature SU and TM proteins. The cleavage site between SU and TM requires the minimal sequence [KR]-X-[KR]-R. About 2 of the 9 disulfide bonds of gp41 are reduced by P4HB/PDI, following binding to CD4 receptor.</text>
</comment>
<evidence type="ECO:0000256" key="24">
    <source>
        <dbReference type="ARBA" id="ARBA00023054"/>
    </source>
</evidence>
<comment type="subcellular location">
    <subcellularLocation>
        <location evidence="3">Host cell membrane</location>
        <topology evidence="3">Peripheral membrane protein</topology>
    </subcellularLocation>
    <subcellularLocation>
        <location evidence="1">Host cell membrane</location>
        <topology evidence="1">Single-pass type I membrane protein</topology>
    </subcellularLocation>
    <subcellularLocation>
        <location evidence="2">Host endosome membrane</location>
        <topology evidence="2">Peripheral membrane protein</topology>
    </subcellularLocation>
    <subcellularLocation>
        <location evidence="5">Host endosome membrane</location>
        <topology evidence="5">Single-pass type I membrane protein</topology>
    </subcellularLocation>
    <subcellularLocation>
        <location evidence="6">Virion membrane</location>
        <topology evidence="6">Peripheral membrane protein</topology>
    </subcellularLocation>
    <subcellularLocation>
        <location evidence="4">Virion membrane</location>
        <topology evidence="4">Single-pass type I membrane protein</topology>
    </subcellularLocation>
</comment>
<name>A0A7T3PJ96_HV1</name>
<evidence type="ECO:0000256" key="6">
    <source>
        <dbReference type="ARBA" id="ARBA00004650"/>
    </source>
</evidence>
<dbReference type="GO" id="GO:0052031">
    <property type="term" value="P:symbiont-mediated perturbation of host defense response"/>
    <property type="evidence" value="ECO:0007669"/>
    <property type="project" value="UniProtKB-UniRule"/>
</dbReference>
<dbReference type="GO" id="GO:0019082">
    <property type="term" value="P:viral protein processing"/>
    <property type="evidence" value="ECO:0007669"/>
    <property type="project" value="UniProtKB-UniRule"/>
</dbReference>
<dbReference type="Gene3D" id="1.20.5.490">
    <property type="entry name" value="Single helix bin"/>
    <property type="match status" value="1"/>
</dbReference>
<proteinExistence type="inferred from homology"/>
<feature type="transmembrane region" description="Helical" evidence="33">
    <location>
        <begin position="676"/>
        <end position="703"/>
    </location>
</feature>
<evidence type="ECO:0000256" key="26">
    <source>
        <dbReference type="ARBA" id="ARBA00023139"/>
    </source>
</evidence>
<evidence type="ECO:0000256" key="18">
    <source>
        <dbReference type="ARBA" id="ARBA00022844"/>
    </source>
</evidence>
<dbReference type="Pfam" id="PF00517">
    <property type="entry name" value="GP41"/>
    <property type="match status" value="1"/>
</dbReference>
<dbReference type="GO" id="GO:0055036">
    <property type="term" value="C:virion membrane"/>
    <property type="evidence" value="ECO:0007669"/>
    <property type="project" value="UniProtKB-SubCell"/>
</dbReference>
<evidence type="ECO:0000313" key="37">
    <source>
        <dbReference type="EMBL" id="QPZ54540.1"/>
    </source>
</evidence>
<evidence type="ECO:0000256" key="14">
    <source>
        <dbReference type="ARBA" id="ARBA00022692"/>
    </source>
</evidence>
<keyword evidence="15 32" id="KW-0053">Apoptosis</keyword>
<feature type="region of interest" description="MPER; binding to GalCer" evidence="32">
    <location>
        <begin position="660"/>
        <end position="681"/>
    </location>
</feature>
<evidence type="ECO:0000256" key="11">
    <source>
        <dbReference type="ARBA" id="ARBA00022581"/>
    </source>
</evidence>
<feature type="transmembrane region" description="Helical" evidence="33">
    <location>
        <begin position="21"/>
        <end position="42"/>
    </location>
</feature>
<reference evidence="37" key="1">
    <citation type="journal article" date="2021" name="J. Virol.">
        <title>Sequence Evaluation and Comparative Analysis of Novel Assays for Intact Proviral HIV-1 DNA.</title>
        <authorList>
            <person name="Gaebler C."/>
            <person name="Falcinelli S.D."/>
            <person name="Stoffel E."/>
            <person name="Read J."/>
            <person name="Murtagh R."/>
            <person name="Oliveira T.Y."/>
            <person name="Ramos V."/>
            <person name="Lorenzi J.C.C."/>
            <person name="Kirchherr J."/>
            <person name="James K.S."/>
            <person name="Allard B."/>
            <person name="Baker C."/>
            <person name="Kuruc J.D."/>
            <person name="Caskey M."/>
            <person name="Archin N.M."/>
            <person name="Siliciano R.F."/>
            <person name="Margolis D.M."/>
            <person name="Nussenzweig M.C."/>
        </authorList>
    </citation>
    <scope>NUCLEOTIDE SEQUENCE</scope>
    <source>
        <strain evidence="37">9242_wk-2_8_N1</strain>
    </source>
</reference>
<evidence type="ECO:0000256" key="16">
    <source>
        <dbReference type="ARBA" id="ARBA00022729"/>
    </source>
</evidence>
<evidence type="ECO:0000256" key="8">
    <source>
        <dbReference type="ARBA" id="ARBA00022510"/>
    </source>
</evidence>
<evidence type="ECO:0000256" key="34">
    <source>
        <dbReference type="SAM" id="MobiDB-lite"/>
    </source>
</evidence>
<dbReference type="Gene3D" id="2.170.40.20">
    <property type="entry name" value="Human immunodeficiency virus 1, Gp160, envelope glycoprotein"/>
    <property type="match status" value="2"/>
</dbReference>
<protein>
    <recommendedName>
        <fullName evidence="32">Envelope glycoprotein gp160</fullName>
    </recommendedName>
    <alternativeName>
        <fullName evidence="32">Env polyprotein</fullName>
    </alternativeName>
    <component>
        <recommendedName>
            <fullName evidence="32">Surface protein gp120</fullName>
            <shortName evidence="32">SU</shortName>
        </recommendedName>
        <alternativeName>
            <fullName evidence="32">Glycoprotein 120</fullName>
            <shortName evidence="32">gp120</shortName>
        </alternativeName>
    </component>
    <component>
        <recommendedName>
            <fullName evidence="32">Transmembrane protein gp41</fullName>
            <shortName evidence="32">TM</shortName>
        </recommendedName>
        <alternativeName>
            <fullName evidence="32">Glycoprotein 41</fullName>
            <shortName evidence="32">gp41</shortName>
        </alternativeName>
    </component>
</protein>
<keyword evidence="11 32" id="KW-0945">Host-virus interaction</keyword>
<evidence type="ECO:0000256" key="7">
    <source>
        <dbReference type="ARBA" id="ARBA00022506"/>
    </source>
</evidence>
<evidence type="ECO:0000256" key="23">
    <source>
        <dbReference type="ARBA" id="ARBA00023046"/>
    </source>
</evidence>
<keyword evidence="18 32" id="KW-0946">Virion</keyword>
<dbReference type="GO" id="GO:0016020">
    <property type="term" value="C:membrane"/>
    <property type="evidence" value="ECO:0007669"/>
    <property type="project" value="UniProtKB-UniRule"/>
</dbReference>
<comment type="domain">
    <text evidence="32">Some of the most genetically diverse regions of the viral genome are present in Env. They are called variable regions 1 through 5 (V1 through V5). Coreceptor usage of gp120 is determined mainly by the primary structure of the third variable region (V3) in the outer domain of gp120. The sequence of V3 determines which coreceptor, CCR5 and/or CXCR4 (corresponding to R5/macrophage, X4/T cell and R5X4/T cell and macrophage tropism), is used to trigger the fusion potential of the Env complex, and hence which cells the virus can infect. Binding to CCR5 involves a region adjacent in addition to V3.</text>
</comment>
<comment type="PTM">
    <text evidence="32">Palmitoylation of the transmembrane protein and of Env polyprotein (prior to its proteolytic cleavage) is essential for their association with host cell membrane lipid rafts. Palmitoylation is therefore required for envelope trafficking to classical lipid rafts, but not for viral replication.</text>
</comment>
<dbReference type="FunFam" id="1.10.287.210:FF:000001">
    <property type="entry name" value="Envelope glycoprotein gp160"/>
    <property type="match status" value="1"/>
</dbReference>
<keyword evidence="26 32" id="KW-0564">Palmitate</keyword>
<keyword evidence="23 32" id="KW-1039">Host endosome</keyword>
<comment type="function">
    <text evidence="32">Transmembrane protein gp41: Acts as a class I viral fusion protein. Under the current model, the protein has at least 3 conformational states: pre-fusion native state, pre-hairpin intermediate state, and post-fusion hairpin state. During fusion of viral and target intracellular membranes, the coiled coil regions (heptad repeats) assume a trimer-of-hairpins structure, positioning the fusion peptide in close proximity to the C-terminal region of the ectodomain. The formation of this structure appears to drive apposition and subsequent fusion of viral and target cell membranes. Complete fusion occurs in host cell endosomes and is dynamin-dependent, however some lipid transfer might occur at the plasma membrane. The virus undergoes clathrin-dependent internalization long before endosomal fusion, thus minimizing the surface exposure of conserved viral epitopes during fusion and reducing the efficacy of inhibitors targeting these epitopes. Membranes fusion leads to delivery of the nucleocapsid into the cytoplasm.</text>
</comment>
<keyword evidence="27 32" id="KW-1015">Disulfide bond</keyword>
<keyword evidence="8 32" id="KW-1170">Fusion of virus membrane with host endosomal membrane</keyword>
<dbReference type="GO" id="GO:0005198">
    <property type="term" value="F:structural molecule activity"/>
    <property type="evidence" value="ECO:0007669"/>
    <property type="project" value="UniProtKB-UniRule"/>
</dbReference>
<feature type="region of interest" description="Disordered" evidence="34">
    <location>
        <begin position="451"/>
        <end position="470"/>
    </location>
</feature>
<feature type="disulfide bond" evidence="32">
    <location>
        <begin position="230"/>
        <end position="241"/>
    </location>
</feature>
<accession>A0A7T3PJ96</accession>
<dbReference type="SUPFAM" id="SSF58069">
    <property type="entry name" value="Virus ectodomain"/>
    <property type="match status" value="1"/>
</dbReference>
<evidence type="ECO:0000259" key="36">
    <source>
        <dbReference type="Pfam" id="PF00517"/>
    </source>
</evidence>
<dbReference type="CDD" id="cd09909">
    <property type="entry name" value="HIV-1-like_HR1-HR2"/>
    <property type="match status" value="1"/>
</dbReference>
<keyword evidence="31 32" id="KW-1160">Virus entry into host cell</keyword>
<evidence type="ECO:0000256" key="13">
    <source>
        <dbReference type="ARBA" id="ARBA00022685"/>
    </source>
</evidence>
<keyword evidence="20 32" id="KW-0261">Viral envelope protein</keyword>
<evidence type="ECO:0000256" key="12">
    <source>
        <dbReference type="ARBA" id="ARBA00022595"/>
    </source>
</evidence>
<evidence type="ECO:0000256" key="29">
    <source>
        <dbReference type="ARBA" id="ARBA00023280"/>
    </source>
</evidence>
<dbReference type="InterPro" id="IPR036377">
    <property type="entry name" value="Gp120_core_sf"/>
</dbReference>
<keyword evidence="16 32" id="KW-0732">Signal</keyword>
<keyword evidence="17 32" id="KW-1161">Viral attachment to host cell</keyword>
<dbReference type="GO" id="GO:1903908">
    <property type="term" value="P:positive regulation of plasma membrane raft polarization"/>
    <property type="evidence" value="ECO:0007669"/>
    <property type="project" value="UniProtKB-UniRule"/>
</dbReference>
<feature type="domain" description="Retroviral envelope protein GP41-like" evidence="36">
    <location>
        <begin position="528"/>
        <end position="717"/>
    </location>
</feature>
<feature type="region of interest" description="CD4-binding loop" evidence="32">
    <location>
        <begin position="364"/>
        <end position="374"/>
    </location>
</feature>
<feature type="lipid moiety-binding region" description="S-palmitoyl cysteine; by host" evidence="32">
    <location>
        <position position="762"/>
    </location>
</feature>
<evidence type="ECO:0000256" key="9">
    <source>
        <dbReference type="ARBA" id="ARBA00022511"/>
    </source>
</evidence>
<keyword evidence="13 32" id="KW-0165">Cleavage on pair of basic residues</keyword>
<feature type="region of interest" description="V2" evidence="32">
    <location>
        <begin position="159"/>
        <end position="198"/>
    </location>
</feature>
<feature type="chain" id="PRO_5031662980" description="Transmembrane protein gp41" evidence="32">
    <location>
        <begin position="509"/>
        <end position="854"/>
    </location>
</feature>
<comment type="domain">
    <text evidence="32">The CD4-binding region is targeted by the antibody b12.</text>
</comment>
<dbReference type="SUPFAM" id="SSF56502">
    <property type="entry name" value="gp120 core"/>
    <property type="match status" value="2"/>
</dbReference>
<dbReference type="Gene3D" id="1.10.287.210">
    <property type="match status" value="1"/>
</dbReference>
<comment type="subcellular location">
    <molecule>Surface protein gp120</molecule>
    <subcellularLocation>
        <location evidence="32">Virion membrane</location>
        <topology evidence="32">Peripheral membrane protein</topology>
    </subcellularLocation>
    <subcellularLocation>
        <location evidence="32">Host cell membrane</location>
        <topology evidence="32">Peripheral membrane protein</topology>
    </subcellularLocation>
    <subcellularLocation>
        <location evidence="32">Host endosome membrane</location>
        <topology evidence="32">Single-pass type I membrane protein</topology>
    </subcellularLocation>
    <text evidence="32">The surface protein is not anchored to the viral envelope, but associates with the extravirion surface through its binding to TM. It is probably concentrated at the site of budding and incorporated into the virions possibly by contacts between the cytoplasmic tail of Env and the N-terminus of Gag.</text>
</comment>
<keyword evidence="25 32" id="KW-0472">Membrane</keyword>
<evidence type="ECO:0000256" key="25">
    <source>
        <dbReference type="ARBA" id="ARBA00023136"/>
    </source>
</evidence>
<dbReference type="GO" id="GO:0044175">
    <property type="term" value="C:host cell endosome membrane"/>
    <property type="evidence" value="ECO:0007669"/>
    <property type="project" value="UniProtKB-SubCell"/>
</dbReference>
<keyword evidence="22 32" id="KW-1133">Transmembrane helix</keyword>
<keyword evidence="9 32" id="KW-1032">Host cell membrane</keyword>
<evidence type="ECO:0000256" key="21">
    <source>
        <dbReference type="ARBA" id="ARBA00022890"/>
    </source>
</evidence>
<feature type="region of interest" description="Immunosuppression" evidence="32">
    <location>
        <begin position="572"/>
        <end position="590"/>
    </location>
</feature>
<dbReference type="GO" id="GO:1903911">
    <property type="term" value="P:positive regulation of receptor clustering"/>
    <property type="evidence" value="ECO:0007669"/>
    <property type="project" value="UniProtKB-UniRule"/>
</dbReference>
<feature type="domain" description="Human immunodeficiency virus 1 envelope glycoprotein Gp120" evidence="35">
    <location>
        <begin position="34"/>
        <end position="508"/>
    </location>
</feature>
<evidence type="ECO:0000256" key="32">
    <source>
        <dbReference type="HAMAP-Rule" id="MF_04083"/>
    </source>
</evidence>
<dbReference type="GO" id="GO:0019031">
    <property type="term" value="C:viral envelope"/>
    <property type="evidence" value="ECO:0007669"/>
    <property type="project" value="UniProtKB-KW"/>
</dbReference>
<dbReference type="InterPro" id="IPR000777">
    <property type="entry name" value="HIV1_Gp120"/>
</dbReference>
<feature type="region of interest" description="Disordered" evidence="34">
    <location>
        <begin position="719"/>
        <end position="742"/>
    </location>
</feature>
<comment type="function">
    <text evidence="32">Surface protein gp120: Attaches the virus to the host lymphoid cell by binding to the primary receptor CD4. This interaction induces a structural rearrangement creating a high affinity binding site for a chemokine coreceptor like CXCR4 and/or CCR5. Acts as a ligand for CD209/DC-SIGN and CLEC4M/DC-SIGNR, which are respectively found on dendritic cells (DCs), and on endothelial cells of liver sinusoids and lymph node sinuses. These interactions allow capture of viral particles at mucosal surfaces by these cells and subsequent transmission to permissive cells. HIV subverts the migration properties of dendritic cells to gain access to CD4+ T-cells in lymph nodes. Virus transmission to permissive T-cells occurs either in trans (without DCs infection, through viral capture and transmission), or in cis (following DCs productive infection, through the usual CD4-gp120 interaction), thereby inducing a robust infection. In trans infection, bound virions remain infectious over days and it is proposed that they are not degraded, but protected in non-lysosomal acidic organelles within the DCs close to the cell membrane thus contributing to the viral infectious potential during DCs' migration from the periphery to the lymphoid tissues. On arrival at lymphoid tissues, intact virions recycle back to DCs' cell surface allowing virus transmission to CD4+ T-cells.</text>
</comment>
<evidence type="ECO:0000256" key="15">
    <source>
        <dbReference type="ARBA" id="ARBA00022703"/>
    </source>
</evidence>
<keyword evidence="7 32" id="KW-1168">Fusion of virus membrane with host membrane</keyword>
<comment type="function">
    <text evidence="32">Envelope glycoprotein gp160: Oligomerizes in the host endoplasmic reticulum into predominantly trimers. In a second time, gp160 transits in the host Golgi, where glycosylation is completed. The precursor is then proteolytically cleaved in the trans-Golgi and thereby activated by cellular furin or furin-like proteases to produce gp120 and gp41.</text>
</comment>
<keyword evidence="10 32" id="KW-1165">Clathrin-mediated endocytosis of virus by host</keyword>
<keyword evidence="30 32" id="KW-0449">Lipoprotein</keyword>
<sequence length="854" mass="97223">MRAKGIRKNCQHLWWKWGTMLLGMLMICSAAENLWVTVYYGVPVWRDANTTLFCASDAKAYDTEVHNVWATHACVPTDPNPHEVELKNVTENFNMWKNNMVDQMHEDIINLWDQSLKPCAKLTPLCVTLNCTDLRNDTVGNQTNLNETNTIQGREMTNCSFNITTEIRDKVRKEYALFYKLDVMPIDRDNTSYTLINCNTSVITQACPKVTFEPIPIHYCTPAGFAILKCKDEMFNGTGPCKNVSTVQCTHGIRPVVSTQLLLNGSLAEKEIVLRSENFTDNTKNIIVQLNRSIVINCTRPNNNTRKSISVAGRAIYATGQIIGDIRQAHCNISETDWNDTLSKIVEKLREKFGKNKTIIFNQSSGGDMEIETHSFNCGGEFFYCNTTRLFNSTWSVNGTSINGTNNNITLPCRIKQIINRWQEVGKAMYAPPISGIIRCSSNITGLILTRDGGTTNSTEEKETFRPGGGNMKDNWRSELYKYKVVKIEPLGVAPTKAQRRVVQREKRAIGTLGAMFLGFLGAAGSTMGAASLTLTVQARQLLSGIVQQQNNLLRAIEAQQHMLQLTVWGIKQLQARVLSVERYLQDQQLLGIWGCSGKLICTTTVPWNTSWSNKSYNTIWDNMTWMQWDREIQNYTGIIYNLLEESQIQQEKNEKELLELDQWANLWNWFSITKWLWYIKIFIMIVGGLVGLKIIFAVFSIVNRVRQGYSPLSLQTLLPTPRGPDRPEGIEEEGGERDRGRSGRLVTGFLPLIWDDLRSLCLFSYHHLRDLLLIVLRTVQVLGHRGWEILKYWWSLLQYWIQELKNSAVSLLNTIAIAVAEGTDRVIEVGQRIGRAFLHIPRRIRQGLERALQ</sequence>
<feature type="topological domain" description="Cytoplasmic" evidence="32">
    <location>
        <begin position="704"/>
        <end position="854"/>
    </location>
</feature>
<dbReference type="InterPro" id="IPR000328">
    <property type="entry name" value="GP41-like"/>
</dbReference>
<evidence type="ECO:0000256" key="4">
    <source>
        <dbReference type="ARBA" id="ARBA00004563"/>
    </source>
</evidence>
<comment type="domain">
    <text evidence="32 33">The 17 amino acids long immunosuppressive region is present in many retroviral envelope proteins. Synthetic peptides derived from this relatively conserved sequence inhibit immune function in vitro and in vivo.</text>
</comment>
<evidence type="ECO:0000256" key="30">
    <source>
        <dbReference type="ARBA" id="ARBA00023288"/>
    </source>
</evidence>
<feature type="short sequence motif" description="YXXL motif; contains endocytosis signal" evidence="32">
    <location>
        <begin position="710"/>
        <end position="713"/>
    </location>
</feature>
<comment type="similarity">
    <text evidence="32">Belongs to the HIV-1 env protein family.</text>
</comment>
<keyword evidence="14 32" id="KW-0812">Transmembrane</keyword>
<evidence type="ECO:0000256" key="3">
    <source>
        <dbReference type="ARBA" id="ARBA00004505"/>
    </source>
</evidence>
<dbReference type="FunFam" id="2.170.40.20:FF:000003">
    <property type="entry name" value="Envelope glycoprotein gp160"/>
    <property type="match status" value="1"/>
</dbReference>
<dbReference type="InterPro" id="IPR037527">
    <property type="entry name" value="Gp160"/>
</dbReference>
<dbReference type="FunFam" id="2.170.40.20:FF:000004">
    <property type="entry name" value="Envelope glycoprotein gp160"/>
    <property type="match status" value="1"/>
</dbReference>
<feature type="disulfide bond" evidence="32">
    <location>
        <begin position="54"/>
        <end position="74"/>
    </location>
</feature>
<keyword evidence="21 32" id="KW-1164">Virus endocytosis by host</keyword>
<gene>
    <name evidence="32 37" type="primary">env</name>
</gene>
<evidence type="ECO:0000256" key="27">
    <source>
        <dbReference type="ARBA" id="ARBA00023157"/>
    </source>
</evidence>
<evidence type="ECO:0000256" key="1">
    <source>
        <dbReference type="ARBA" id="ARBA00004402"/>
    </source>
</evidence>
<dbReference type="HAMAP" id="MF_04083">
    <property type="entry name" value="HIV_ENV"/>
    <property type="match status" value="1"/>
</dbReference>
<comment type="caution">
    <text evidence="32 33">Lacks conserved residue(s) required for the propagation of feature annotation.</text>
</comment>
<organismHost>
    <name type="scientific">Homo sapiens</name>
    <name type="common">Human</name>
    <dbReference type="NCBI Taxonomy" id="9606"/>
</organismHost>
<feature type="disulfide bond" evidence="32">
    <location>
        <begin position="596"/>
        <end position="602"/>
    </location>
</feature>
<keyword evidence="28 32" id="KW-0325">Glycoprotein</keyword>
<keyword evidence="24 32" id="KW-0175">Coiled coil</keyword>
<dbReference type="FunFam" id="1.20.5.490:FF:000001">
    <property type="entry name" value="Envelope glycoprotein gp160"/>
    <property type="match status" value="1"/>
</dbReference>
<evidence type="ECO:0000256" key="10">
    <source>
        <dbReference type="ARBA" id="ARBA00022570"/>
    </source>
</evidence>
<feature type="site" description="Cleavage; by host furin" evidence="32">
    <location>
        <begin position="508"/>
        <end position="509"/>
    </location>
</feature>
<evidence type="ECO:0000256" key="20">
    <source>
        <dbReference type="ARBA" id="ARBA00022879"/>
    </source>
</evidence>
<evidence type="ECO:0000256" key="28">
    <source>
        <dbReference type="ARBA" id="ARBA00023180"/>
    </source>
</evidence>
<keyword evidence="19 32" id="KW-1043">Host membrane</keyword>
<comment type="domain">
    <text evidence="32">The membrane proximal external region (MPER) present in gp41 is a tryptophan-rich region recognized by the antibodies 2F5, Z13, and 4E10. MPER seems to play a role in fusion.</text>
</comment>
<comment type="miscellaneous">
    <text evidence="32">HIV-1 lineages are divided in three main groups, M (for Major), O (for Outlier), and N (for New, or Non-M, Non-O). The vast majority of strains found worldwide belong to the group M. Group O seems to be endemic to and largely confined to Cameroon and neighboring countries in West Central Africa, where these viruses represent a small minority of HIV-1 strains. The group N is represented by a limited number of isolates from Cameroonian persons. The group M is further subdivided in 9 clades or subtypes (A to D, F to H, J and K).</text>
</comment>
<dbReference type="GO" id="GO:0039654">
    <property type="term" value="P:fusion of virus membrane with host endosome membrane"/>
    <property type="evidence" value="ECO:0007669"/>
    <property type="project" value="UniProtKB-UniRule"/>
</dbReference>
<dbReference type="GO" id="GO:0075512">
    <property type="term" value="P:clathrin-dependent endocytosis of virus by host cell"/>
    <property type="evidence" value="ECO:0007669"/>
    <property type="project" value="UniProtKB-UniRule"/>
</dbReference>
<evidence type="ECO:0000256" key="17">
    <source>
        <dbReference type="ARBA" id="ARBA00022804"/>
    </source>
</evidence>
<evidence type="ECO:0000259" key="35">
    <source>
        <dbReference type="Pfam" id="PF00516"/>
    </source>
</evidence>
<evidence type="ECO:0000256" key="31">
    <source>
        <dbReference type="ARBA" id="ARBA00023296"/>
    </source>
</evidence>
<comment type="PTM">
    <text evidence="32">Highly glycosylated by host. The high number of glycan on the protein is reffered to as 'glycan shield' because it contributes to hide protein sequence from adaptive immune system.</text>
</comment>
<comment type="subcellular location">
    <molecule>Transmembrane protein gp41</molecule>
    <subcellularLocation>
        <location evidence="32">Virion membrane</location>
        <topology evidence="32">Single-pass type I membrane protein</topology>
    </subcellularLocation>
    <subcellularLocation>
        <location evidence="32">Host cell membrane</location>
        <topology evidence="32">Single-pass type I membrane protein</topology>
    </subcellularLocation>
    <subcellularLocation>
        <location evidence="32">Host endosome membrane</location>
        <topology evidence="32">Single-pass type I membrane protein</topology>
    </subcellularLocation>
    <text evidence="32">It is probably concentrated at the site of budding and incorporated into the virions possibly by contacts between the cytoplasmic tail of Env and the N-terminus of Gag.</text>
</comment>
<evidence type="ECO:0000256" key="19">
    <source>
        <dbReference type="ARBA" id="ARBA00022870"/>
    </source>
</evidence>
<evidence type="ECO:0000256" key="33">
    <source>
        <dbReference type="RuleBase" id="RU363095"/>
    </source>
</evidence>
<keyword evidence="12 32" id="KW-1162">Viral penetration into host cytoplasm</keyword>
<evidence type="ECO:0000256" key="22">
    <source>
        <dbReference type="ARBA" id="ARBA00022989"/>
    </source>
</evidence>
<feature type="disulfide bond" evidence="32">
    <location>
        <begin position="220"/>
        <end position="249"/>
    </location>
</feature>
<dbReference type="Pfam" id="PF00516">
    <property type="entry name" value="GP120"/>
    <property type="match status" value="1"/>
</dbReference>
<comment type="subunit">
    <text evidence="32">The mature envelope protein (Env) consists of a homotrimer of non-covalently associated gp120-gp41 heterodimers. The resulting complex protrudes from the virus surface as a spike. There seems to be as few as 10 spikes on the average virion. Surface protein gp120 interacts with host CD4, CCR5 and CXCR4. Gp120 also interacts with the C-type lectins CD209/DC-SIGN and CLEC4M/DC-SIGNR (collectively referred to as DC-SIGN(R)). Gp120 and gp41 interact with GalCer. Gp120 interacts with host ITGA4/ITGB7 complex; on CD4+ T-cells, this interaction results in rapid activation of integrin ITGAL/LFA-1, which facilitates efficient cell-to-cell spreading of HIV-1. Gp120 interacts with cell-associated heparan sulfate; this interaction increases virus infectivity on permissive cells and may be involved in infection of CD4- cells.</text>
</comment>
<dbReference type="GO" id="GO:0020002">
    <property type="term" value="C:host cell plasma membrane"/>
    <property type="evidence" value="ECO:0007669"/>
    <property type="project" value="UniProtKB-SubCell"/>
</dbReference>
<evidence type="ECO:0000256" key="2">
    <source>
        <dbReference type="ARBA" id="ARBA00004433"/>
    </source>
</evidence>